<evidence type="ECO:0000256" key="1">
    <source>
        <dbReference type="SAM" id="SignalP"/>
    </source>
</evidence>
<dbReference type="Proteomes" id="UP000335636">
    <property type="component" value="Unassembled WGS sequence"/>
</dbReference>
<dbReference type="EMBL" id="CABDUW010000858">
    <property type="protein sequence ID" value="VTJ76085.1"/>
    <property type="molecule type" value="Genomic_DNA"/>
</dbReference>
<evidence type="ECO:0008006" key="4">
    <source>
        <dbReference type="Google" id="ProtNLM"/>
    </source>
</evidence>
<feature type="signal peptide" evidence="1">
    <location>
        <begin position="1"/>
        <end position="28"/>
    </location>
</feature>
<name>A0A5E4C2N8_MARMO</name>
<protein>
    <recommendedName>
        <fullName evidence="4">Phospholipase A2 domain-containing protein</fullName>
    </recommendedName>
</protein>
<evidence type="ECO:0000313" key="3">
    <source>
        <dbReference type="Proteomes" id="UP000335636"/>
    </source>
</evidence>
<keyword evidence="1" id="KW-0732">Signal</keyword>
<dbReference type="AlphaFoldDB" id="A0A5E4C2N8"/>
<evidence type="ECO:0000313" key="2">
    <source>
        <dbReference type="EMBL" id="VTJ76085.1"/>
    </source>
</evidence>
<comment type="caution">
    <text evidence="2">The sequence shown here is derived from an EMBL/GenBank/DDBJ whole genome shotgun (WGS) entry which is preliminary data.</text>
</comment>
<sequence>MPQKTLLPGMQLKLTLLLTCYLLPSAKNYCYYHCYHGLEDCFRGYSRFGCTWLHSFWDTSLDLGTGCQQVYHHKSFCQGTPAGTSKSGVDVPMGLEEPEIFLLRALVALVLLLHLEVAPLHECVPGGLSAIGAALKSWDYSVAEPEVSEAQI</sequence>
<accession>A0A5E4C2N8</accession>
<reference evidence="2" key="1">
    <citation type="submission" date="2019-04" db="EMBL/GenBank/DDBJ databases">
        <authorList>
            <person name="Alioto T."/>
            <person name="Alioto T."/>
        </authorList>
    </citation>
    <scope>NUCLEOTIDE SEQUENCE [LARGE SCALE GENOMIC DNA]</scope>
</reference>
<organism evidence="2 3">
    <name type="scientific">Marmota monax</name>
    <name type="common">Woodchuck</name>
    <dbReference type="NCBI Taxonomy" id="9995"/>
    <lineage>
        <taxon>Eukaryota</taxon>
        <taxon>Metazoa</taxon>
        <taxon>Chordata</taxon>
        <taxon>Craniata</taxon>
        <taxon>Vertebrata</taxon>
        <taxon>Euteleostomi</taxon>
        <taxon>Mammalia</taxon>
        <taxon>Eutheria</taxon>
        <taxon>Euarchontoglires</taxon>
        <taxon>Glires</taxon>
        <taxon>Rodentia</taxon>
        <taxon>Sciuromorpha</taxon>
        <taxon>Sciuridae</taxon>
        <taxon>Xerinae</taxon>
        <taxon>Marmotini</taxon>
        <taxon>Marmota</taxon>
    </lineage>
</organism>
<feature type="non-terminal residue" evidence="2">
    <location>
        <position position="152"/>
    </location>
</feature>
<gene>
    <name evidence="2" type="ORF">MONAX_5E039024</name>
</gene>
<feature type="chain" id="PRO_5023063189" description="Phospholipase A2 domain-containing protein" evidence="1">
    <location>
        <begin position="29"/>
        <end position="152"/>
    </location>
</feature>
<proteinExistence type="predicted"/>
<keyword evidence="3" id="KW-1185">Reference proteome</keyword>